<evidence type="ECO:0000256" key="1">
    <source>
        <dbReference type="SAM" id="MobiDB-lite"/>
    </source>
</evidence>
<gene>
    <name evidence="2" type="ORF">SODALDRAFT_378023</name>
</gene>
<name>A0A3N2PWU9_SODAK</name>
<feature type="region of interest" description="Disordered" evidence="1">
    <location>
        <begin position="1"/>
        <end position="25"/>
    </location>
</feature>
<dbReference type="AlphaFoldDB" id="A0A3N2PWU9"/>
<dbReference type="RefSeq" id="XP_028466682.1">
    <property type="nucleotide sequence ID" value="XM_028614951.1"/>
</dbReference>
<organism evidence="2 3">
    <name type="scientific">Sodiomyces alkalinus (strain CBS 110278 / VKM F-3762 / F11)</name>
    <name type="common">Alkaliphilic filamentous fungus</name>
    <dbReference type="NCBI Taxonomy" id="1314773"/>
    <lineage>
        <taxon>Eukaryota</taxon>
        <taxon>Fungi</taxon>
        <taxon>Dikarya</taxon>
        <taxon>Ascomycota</taxon>
        <taxon>Pezizomycotina</taxon>
        <taxon>Sordariomycetes</taxon>
        <taxon>Hypocreomycetidae</taxon>
        <taxon>Glomerellales</taxon>
        <taxon>Plectosphaerellaceae</taxon>
        <taxon>Sodiomyces</taxon>
    </lineage>
</organism>
<protein>
    <submittedName>
        <fullName evidence="2">Uncharacterized protein</fullName>
    </submittedName>
</protein>
<evidence type="ECO:0000313" key="3">
    <source>
        <dbReference type="Proteomes" id="UP000272025"/>
    </source>
</evidence>
<proteinExistence type="predicted"/>
<keyword evidence="3" id="KW-1185">Reference proteome</keyword>
<dbReference type="EMBL" id="ML119054">
    <property type="protein sequence ID" value="ROT38876.1"/>
    <property type="molecule type" value="Genomic_DNA"/>
</dbReference>
<evidence type="ECO:0000313" key="2">
    <source>
        <dbReference type="EMBL" id="ROT38876.1"/>
    </source>
</evidence>
<sequence length="213" mass="23989">MARGQKYRKTEHQERSRKLQPLHPSPVVHPMLRDIVKDPWTMIHLVILRLEPLTQPKLVPYFNQGCRSDGSVWGRGPRPAGPPAWPLILELDTGSRKYPAGARWVGPCPIGMLRLFLRGFNCRTFCSEDEQTLPGRMVFSEWTSRGPGPRAQQGFEGAFCSPCDHGLCMDKTFGSAYCGKYWDAALIDSRLDSLEPSTPTQLSRKKSHTHTAS</sequence>
<accession>A0A3N2PWU9</accession>
<dbReference type="GeneID" id="39583428"/>
<dbReference type="Proteomes" id="UP000272025">
    <property type="component" value="Unassembled WGS sequence"/>
</dbReference>
<feature type="compositionally biased region" description="Basic and acidic residues" evidence="1">
    <location>
        <begin position="8"/>
        <end position="17"/>
    </location>
</feature>
<reference evidence="2 3" key="1">
    <citation type="journal article" date="2018" name="Mol. Ecol.">
        <title>The obligate alkalophilic soda-lake fungus Sodiomyces alkalinus has shifted to a protein diet.</title>
        <authorList>
            <person name="Grum-Grzhimaylo A.A."/>
            <person name="Falkoski D.L."/>
            <person name="van den Heuvel J."/>
            <person name="Valero-Jimenez C.A."/>
            <person name="Min B."/>
            <person name="Choi I.G."/>
            <person name="Lipzen A."/>
            <person name="Daum C.G."/>
            <person name="Aanen D.K."/>
            <person name="Tsang A."/>
            <person name="Henrissat B."/>
            <person name="Bilanenko E.N."/>
            <person name="de Vries R.P."/>
            <person name="van Kan J.A.L."/>
            <person name="Grigoriev I.V."/>
            <person name="Debets A.J.M."/>
        </authorList>
    </citation>
    <scope>NUCLEOTIDE SEQUENCE [LARGE SCALE GENOMIC DNA]</scope>
    <source>
        <strain evidence="2 3">F11</strain>
    </source>
</reference>